<evidence type="ECO:0000313" key="2">
    <source>
        <dbReference type="Proteomes" id="UP001239213"/>
    </source>
</evidence>
<evidence type="ECO:0000313" key="1">
    <source>
        <dbReference type="EMBL" id="KAK1449586.1"/>
    </source>
</evidence>
<dbReference type="Proteomes" id="UP001239213">
    <property type="component" value="Unassembled WGS sequence"/>
</dbReference>
<accession>A0AAI9U4X8</accession>
<dbReference type="AlphaFoldDB" id="A0AAI9U4X8"/>
<gene>
    <name evidence="1" type="ORF">CCUS01_11469</name>
</gene>
<organism evidence="1 2">
    <name type="scientific">Colletotrichum cuscutae</name>
    <dbReference type="NCBI Taxonomy" id="1209917"/>
    <lineage>
        <taxon>Eukaryota</taxon>
        <taxon>Fungi</taxon>
        <taxon>Dikarya</taxon>
        <taxon>Ascomycota</taxon>
        <taxon>Pezizomycotina</taxon>
        <taxon>Sordariomycetes</taxon>
        <taxon>Hypocreomycetidae</taxon>
        <taxon>Glomerellales</taxon>
        <taxon>Glomerellaceae</taxon>
        <taxon>Colletotrichum</taxon>
        <taxon>Colletotrichum acutatum species complex</taxon>
    </lineage>
</organism>
<protein>
    <submittedName>
        <fullName evidence="1">Uncharacterized protein</fullName>
    </submittedName>
</protein>
<reference evidence="1" key="1">
    <citation type="submission" date="2016-11" db="EMBL/GenBank/DDBJ databases">
        <title>The genome sequence of Colletotrichum cuscutae.</title>
        <authorList>
            <person name="Baroncelli R."/>
        </authorList>
    </citation>
    <scope>NUCLEOTIDE SEQUENCE</scope>
    <source>
        <strain evidence="1">IMI 304802</strain>
    </source>
</reference>
<comment type="caution">
    <text evidence="1">The sequence shown here is derived from an EMBL/GenBank/DDBJ whole genome shotgun (WGS) entry which is preliminary data.</text>
</comment>
<dbReference type="EMBL" id="MPDP01000305">
    <property type="protein sequence ID" value="KAK1449586.1"/>
    <property type="molecule type" value="Genomic_DNA"/>
</dbReference>
<keyword evidence="2" id="KW-1185">Reference proteome</keyword>
<proteinExistence type="predicted"/>
<sequence>MPSWISNAITSGRSVQECATIGRISRQLSPLLHPNPCLFLSKTVWPTITGKWPEPRAAGNVPAQTASSRLRRVKSDGSLLKNLSLLLETVFTIKRHSIDDF</sequence>
<name>A0AAI9U4X8_9PEZI</name>